<evidence type="ECO:0000313" key="2">
    <source>
        <dbReference type="Proteomes" id="UP000254266"/>
    </source>
</evidence>
<gene>
    <name evidence="1" type="ORF">DIZ80_17425</name>
</gene>
<reference evidence="1 2" key="1">
    <citation type="journal article" date="2018" name="ISME J.">
        <title>Endosymbiont genomes yield clues of tubeworm success.</title>
        <authorList>
            <person name="Li Y."/>
            <person name="Liles M.R."/>
            <person name="Halanych K.M."/>
        </authorList>
    </citation>
    <scope>NUCLEOTIDE SEQUENCE [LARGE SCALE GENOMIC DNA]</scope>
    <source>
        <strain evidence="1">A1464</strain>
    </source>
</reference>
<protein>
    <submittedName>
        <fullName evidence="1">Uncharacterized protein</fullName>
    </submittedName>
</protein>
<dbReference type="Proteomes" id="UP000254266">
    <property type="component" value="Unassembled WGS sequence"/>
</dbReference>
<comment type="caution">
    <text evidence="1">The sequence shown here is derived from an EMBL/GenBank/DDBJ whole genome shotgun (WGS) entry which is preliminary data.</text>
</comment>
<keyword evidence="2" id="KW-1185">Reference proteome</keyword>
<sequence>MGQYSHLQFFRHTPNAQLAVYFSSKNINLGIDLTRLKETEAEMILKAFTQLPDDQQAEIEAEFQDVNALACEGGIAALIDESRFHDDDGFVEAVAAIDGFHSKVMWAFLEKPTYWRGASMFLHADNVSPSFWKKRNDLPNLPPHVDDEDIDAFAQAISQYFYSQQGRGKNCKVEPYRRNDKEYFFAYPEDFAQSGVEWVSNTLKTLAHHPAFEIIFVYSESEGSLDIYAPKNTKVVPELQRHFAKTILKLEALKDGSIDQRVYDLAPLNDNDFEFKLEAVEGISSVVVTRMRLTLKQGSRRRIMLEADTKNNSKAVYDLLGELTLPKYHITQVGVKVTFDALEGKRTKTRTFNITYPNSCALNYDGSDLKIRKMLAESGIEPKAE</sequence>
<accession>A0A370D724</accession>
<proteinExistence type="predicted"/>
<dbReference type="EMBL" id="QFXC01000014">
    <property type="protein sequence ID" value="RDH80802.1"/>
    <property type="molecule type" value="Genomic_DNA"/>
</dbReference>
<organism evidence="1 2">
    <name type="scientific">endosymbiont of Galathealinum brachiosum</name>
    <dbReference type="NCBI Taxonomy" id="2200906"/>
    <lineage>
        <taxon>Bacteria</taxon>
        <taxon>Pseudomonadati</taxon>
        <taxon>Pseudomonadota</taxon>
        <taxon>Gammaproteobacteria</taxon>
        <taxon>sulfur-oxidizing symbionts</taxon>
    </lineage>
</organism>
<evidence type="ECO:0000313" key="1">
    <source>
        <dbReference type="EMBL" id="RDH80802.1"/>
    </source>
</evidence>
<name>A0A370D724_9GAMM</name>
<dbReference type="AlphaFoldDB" id="A0A370D724"/>